<comment type="caution">
    <text evidence="1">The sequence shown here is derived from an EMBL/GenBank/DDBJ whole genome shotgun (WGS) entry which is preliminary data.</text>
</comment>
<reference evidence="1 2" key="1">
    <citation type="submission" date="2018-01" db="EMBL/GenBank/DDBJ databases">
        <title>The complete genome sequence of Chromatium okenii LaCa, a purple sulfur bacterium with a turbulent life.</title>
        <authorList>
            <person name="Luedin S.M."/>
            <person name="Liechti N."/>
            <person name="Storelli N."/>
            <person name="Danza F."/>
            <person name="Wittwer M."/>
            <person name="Pothier J.F."/>
            <person name="Tonolla M.A."/>
        </authorList>
    </citation>
    <scope>NUCLEOTIDE SEQUENCE [LARGE SCALE GENOMIC DNA]</scope>
    <source>
        <strain evidence="1 2">LaCa</strain>
    </source>
</reference>
<evidence type="ECO:0000313" key="2">
    <source>
        <dbReference type="Proteomes" id="UP000239936"/>
    </source>
</evidence>
<gene>
    <name evidence="1" type="ORF">CXB77_13340</name>
</gene>
<dbReference type="Proteomes" id="UP000239936">
    <property type="component" value="Unassembled WGS sequence"/>
</dbReference>
<accession>A0A2S7XNU2</accession>
<organism evidence="1 2">
    <name type="scientific">Chromatium okenii</name>
    <dbReference type="NCBI Taxonomy" id="61644"/>
    <lineage>
        <taxon>Bacteria</taxon>
        <taxon>Pseudomonadati</taxon>
        <taxon>Pseudomonadota</taxon>
        <taxon>Gammaproteobacteria</taxon>
        <taxon>Chromatiales</taxon>
        <taxon>Chromatiaceae</taxon>
        <taxon>Chromatium</taxon>
    </lineage>
</organism>
<proteinExistence type="predicted"/>
<protein>
    <submittedName>
        <fullName evidence="1">CopG family transcriptional regulator</fullName>
    </submittedName>
</protein>
<dbReference type="EMBL" id="PPGH01000037">
    <property type="protein sequence ID" value="PQJ95243.1"/>
    <property type="molecule type" value="Genomic_DNA"/>
</dbReference>
<sequence length="74" mass="8197">MMSTLIELSTEFEQRLDALVMHSGITKAALLHDMVEQGLADLETEYRAVAVLERVCTGQEPIYSAAAARFIVIK</sequence>
<evidence type="ECO:0000313" key="1">
    <source>
        <dbReference type="EMBL" id="PQJ95243.1"/>
    </source>
</evidence>
<dbReference type="AlphaFoldDB" id="A0A2S7XNU2"/>
<name>A0A2S7XNU2_9GAMM</name>
<keyword evidence="2" id="KW-1185">Reference proteome</keyword>